<dbReference type="Proteomes" id="UP001162164">
    <property type="component" value="Unassembled WGS sequence"/>
</dbReference>
<protein>
    <recommendedName>
        <fullName evidence="9">Protein Wnt</fullName>
    </recommendedName>
</protein>
<dbReference type="Gene3D" id="3.30.2460.20">
    <property type="match status" value="1"/>
</dbReference>
<dbReference type="SMART" id="SM00097">
    <property type="entry name" value="WNT1"/>
    <property type="match status" value="1"/>
</dbReference>
<keyword evidence="3 9" id="KW-0217">Developmental protein</keyword>
<proteinExistence type="inferred from homology"/>
<dbReference type="PRINTS" id="PR01349">
    <property type="entry name" value="WNTPROTEIN"/>
</dbReference>
<evidence type="ECO:0000313" key="11">
    <source>
        <dbReference type="Proteomes" id="UP001162164"/>
    </source>
</evidence>
<keyword evidence="8" id="KW-0449">Lipoprotein</keyword>
<keyword evidence="4" id="KW-0964">Secreted</keyword>
<evidence type="ECO:0000256" key="9">
    <source>
        <dbReference type="RuleBase" id="RU003500"/>
    </source>
</evidence>
<keyword evidence="7" id="KW-1015">Disulfide bond</keyword>
<comment type="similarity">
    <text evidence="2 9">Belongs to the Wnt family.</text>
</comment>
<comment type="subcellular location">
    <subcellularLocation>
        <location evidence="1 9">Secreted</location>
        <location evidence="1 9">Extracellular space</location>
        <location evidence="1 9">Extracellular matrix</location>
    </subcellularLocation>
</comment>
<dbReference type="PROSITE" id="PS00246">
    <property type="entry name" value="WNT1"/>
    <property type="match status" value="1"/>
</dbReference>
<dbReference type="EMBL" id="JAPWTJ010000302">
    <property type="protein sequence ID" value="KAJ8979939.1"/>
    <property type="molecule type" value="Genomic_DNA"/>
</dbReference>
<evidence type="ECO:0000256" key="3">
    <source>
        <dbReference type="ARBA" id="ARBA00022473"/>
    </source>
</evidence>
<reference evidence="10" key="1">
    <citation type="journal article" date="2023" name="Insect Mol. Biol.">
        <title>Genome sequencing provides insights into the evolution of gene families encoding plant cell wall-degrading enzymes in longhorned beetles.</title>
        <authorList>
            <person name="Shin N.R."/>
            <person name="Okamura Y."/>
            <person name="Kirsch R."/>
            <person name="Pauchet Y."/>
        </authorList>
    </citation>
    <scope>NUCLEOTIDE SEQUENCE</scope>
    <source>
        <strain evidence="10">MMC_N1</strain>
    </source>
</reference>
<evidence type="ECO:0000256" key="6">
    <source>
        <dbReference type="ARBA" id="ARBA00022687"/>
    </source>
</evidence>
<evidence type="ECO:0000256" key="5">
    <source>
        <dbReference type="ARBA" id="ARBA00022530"/>
    </source>
</evidence>
<dbReference type="InterPro" id="IPR018161">
    <property type="entry name" value="Wnt_CS"/>
</dbReference>
<evidence type="ECO:0000256" key="8">
    <source>
        <dbReference type="ARBA" id="ARBA00023288"/>
    </source>
</evidence>
<name>A0ABQ9JNU6_9CUCU</name>
<comment type="caution">
    <text evidence="10">The sequence shown here is derived from an EMBL/GenBank/DDBJ whole genome shotgun (WGS) entry which is preliminary data.</text>
</comment>
<evidence type="ECO:0000313" key="10">
    <source>
        <dbReference type="EMBL" id="KAJ8979939.1"/>
    </source>
</evidence>
<keyword evidence="5" id="KW-0272">Extracellular matrix</keyword>
<comment type="function">
    <text evidence="9">Ligand for members of the frizzled family of seven transmembrane receptors.</text>
</comment>
<dbReference type="InterPro" id="IPR043158">
    <property type="entry name" value="Wnt_C"/>
</dbReference>
<evidence type="ECO:0000256" key="7">
    <source>
        <dbReference type="ARBA" id="ARBA00023157"/>
    </source>
</evidence>
<keyword evidence="6 9" id="KW-0879">Wnt signaling pathway</keyword>
<accession>A0ABQ9JNU6</accession>
<dbReference type="InterPro" id="IPR005817">
    <property type="entry name" value="Wnt"/>
</dbReference>
<sequence length="305" mass="34760">MGKVELPGIYIYETFFISYRRSKQPPNKETAFTKAIISAAIVHAVTRNCSKGEIKDCGCDSRIGNPSYVPYTEDNTMNISRTLQEEIEVQETKWSWGGCSDDPKYAIEVAKKLLNGLEKGSDAAVYVARHNNKVGRDIIKDTMTKRCRCHGVSGSCSLQTCWVQVSHFRIIAKKLNEKYIKAVKFTQERVEKAIIPGNSLRDISEEREIRGSEKKLVYLEESPDYCIPNEAEDFPGTKGRICSRNQLEQASISERKSCRKLCRGCGHRVRKIKKEVKKRCNCIFAWCCEVKCDTCIETVEEHFCN</sequence>
<dbReference type="PANTHER" id="PTHR12027">
    <property type="entry name" value="WNT RELATED"/>
    <property type="match status" value="1"/>
</dbReference>
<dbReference type="PANTHER" id="PTHR12027:SF81">
    <property type="entry name" value="WNT INHIBITOR OF DORSAL PROTEIN"/>
    <property type="match status" value="1"/>
</dbReference>
<keyword evidence="11" id="KW-1185">Reference proteome</keyword>
<evidence type="ECO:0000256" key="4">
    <source>
        <dbReference type="ARBA" id="ARBA00022525"/>
    </source>
</evidence>
<dbReference type="Pfam" id="PF00110">
    <property type="entry name" value="wnt"/>
    <property type="match status" value="1"/>
</dbReference>
<evidence type="ECO:0000256" key="2">
    <source>
        <dbReference type="ARBA" id="ARBA00005683"/>
    </source>
</evidence>
<gene>
    <name evidence="10" type="ORF">NQ317_003681</name>
</gene>
<evidence type="ECO:0000256" key="1">
    <source>
        <dbReference type="ARBA" id="ARBA00004498"/>
    </source>
</evidence>
<organism evidence="10 11">
    <name type="scientific">Molorchus minor</name>
    <dbReference type="NCBI Taxonomy" id="1323400"/>
    <lineage>
        <taxon>Eukaryota</taxon>
        <taxon>Metazoa</taxon>
        <taxon>Ecdysozoa</taxon>
        <taxon>Arthropoda</taxon>
        <taxon>Hexapoda</taxon>
        <taxon>Insecta</taxon>
        <taxon>Pterygota</taxon>
        <taxon>Neoptera</taxon>
        <taxon>Endopterygota</taxon>
        <taxon>Coleoptera</taxon>
        <taxon>Polyphaga</taxon>
        <taxon>Cucujiformia</taxon>
        <taxon>Chrysomeloidea</taxon>
        <taxon>Cerambycidae</taxon>
        <taxon>Lamiinae</taxon>
        <taxon>Monochamini</taxon>
        <taxon>Molorchus</taxon>
    </lineage>
</organism>